<sequence>MVNESSATASLHSVAGLQCGLGFAKLFSGDLDLAKPRLISRPQGLGRNARGLPVISLANGTT</sequence>
<dbReference type="EMBL" id="MGJT01000009">
    <property type="protein sequence ID" value="OGN13324.1"/>
    <property type="molecule type" value="Genomic_DNA"/>
</dbReference>
<reference evidence="1 2" key="1">
    <citation type="journal article" date="2016" name="Nat. Commun.">
        <title>Thousands of microbial genomes shed light on interconnected biogeochemical processes in an aquifer system.</title>
        <authorList>
            <person name="Anantharaman K."/>
            <person name="Brown C.T."/>
            <person name="Hug L.A."/>
            <person name="Sharon I."/>
            <person name="Castelle C.J."/>
            <person name="Probst A.J."/>
            <person name="Thomas B.C."/>
            <person name="Singh A."/>
            <person name="Wilkins M.J."/>
            <person name="Karaoz U."/>
            <person name="Brodie E.L."/>
            <person name="Williams K.H."/>
            <person name="Hubbard S.S."/>
            <person name="Banfield J.F."/>
        </authorList>
    </citation>
    <scope>NUCLEOTIDE SEQUENCE [LARGE SCALE GENOMIC DNA]</scope>
</reference>
<name>A0A1F8FJN8_9BACT</name>
<dbReference type="Proteomes" id="UP000178197">
    <property type="component" value="Unassembled WGS sequence"/>
</dbReference>
<dbReference type="AlphaFoldDB" id="A0A1F8FJN8"/>
<proteinExistence type="predicted"/>
<comment type="caution">
    <text evidence="1">The sequence shown here is derived from an EMBL/GenBank/DDBJ whole genome shotgun (WGS) entry which is preliminary data.</text>
</comment>
<organism evidence="1 2">
    <name type="scientific">Candidatus Yanofskybacteria bacterium RIFCSPHIGHO2_02_FULL_43_15c</name>
    <dbReference type="NCBI Taxonomy" id="1802679"/>
    <lineage>
        <taxon>Bacteria</taxon>
        <taxon>Candidatus Yanofskyibacteriota</taxon>
    </lineage>
</organism>
<protein>
    <submittedName>
        <fullName evidence="1">Uncharacterized protein</fullName>
    </submittedName>
</protein>
<evidence type="ECO:0000313" key="1">
    <source>
        <dbReference type="EMBL" id="OGN13324.1"/>
    </source>
</evidence>
<evidence type="ECO:0000313" key="2">
    <source>
        <dbReference type="Proteomes" id="UP000178197"/>
    </source>
</evidence>
<accession>A0A1F8FJN8</accession>
<gene>
    <name evidence="1" type="ORF">A3C71_01555</name>
</gene>